<comment type="similarity">
    <text evidence="3 13">Belongs to the FAD-dependent oxidoreductase 2 family. NadB subfamily.</text>
</comment>
<dbReference type="InterPro" id="IPR003953">
    <property type="entry name" value="FAD-dep_OxRdtase_2_FAD-bd"/>
</dbReference>
<dbReference type="GO" id="GO:0008734">
    <property type="term" value="F:L-aspartate oxidase activity"/>
    <property type="evidence" value="ECO:0007669"/>
    <property type="project" value="UniProtKB-UniRule"/>
</dbReference>
<evidence type="ECO:0000259" key="15">
    <source>
        <dbReference type="Pfam" id="PF00890"/>
    </source>
</evidence>
<dbReference type="Gene3D" id="1.20.58.100">
    <property type="entry name" value="Fumarate reductase/succinate dehydrogenase flavoprotein-like, C-terminal domain"/>
    <property type="match status" value="1"/>
</dbReference>
<comment type="function">
    <text evidence="10">Catalyzes the oxidation of L-aspartate to iminoaspartate, the first step in the de novo biosynthesis of NAD(+).</text>
</comment>
<evidence type="ECO:0000256" key="7">
    <source>
        <dbReference type="ARBA" id="ARBA00022642"/>
    </source>
</evidence>
<comment type="caution">
    <text evidence="17">The sequence shown here is derived from an EMBL/GenBank/DDBJ whole genome shotgun (WGS) entry which is preliminary data.</text>
</comment>
<dbReference type="NCBIfam" id="TIGR00551">
    <property type="entry name" value="nadB"/>
    <property type="match status" value="1"/>
</dbReference>
<feature type="compositionally biased region" description="Basic residues" evidence="14">
    <location>
        <begin position="1"/>
        <end position="17"/>
    </location>
</feature>
<dbReference type="AlphaFoldDB" id="A0A4R0IP77"/>
<evidence type="ECO:0000256" key="4">
    <source>
        <dbReference type="ARBA" id="ARBA00012173"/>
    </source>
</evidence>
<protein>
    <recommendedName>
        <fullName evidence="5 12">L-aspartate oxidase</fullName>
        <ecNumber evidence="4 12">1.4.3.16</ecNumber>
    </recommendedName>
</protein>
<dbReference type="GO" id="GO:0005737">
    <property type="term" value="C:cytoplasm"/>
    <property type="evidence" value="ECO:0007669"/>
    <property type="project" value="UniProtKB-SubCell"/>
</dbReference>
<dbReference type="GO" id="GO:0033765">
    <property type="term" value="F:steroid dehydrogenase activity, acting on the CH-CH group of donors"/>
    <property type="evidence" value="ECO:0007669"/>
    <property type="project" value="UniProtKB-ARBA"/>
</dbReference>
<dbReference type="FunFam" id="3.90.700.10:FF:000002">
    <property type="entry name" value="L-aspartate oxidase"/>
    <property type="match status" value="1"/>
</dbReference>
<feature type="domain" description="FAD-dependent oxidoreductase 2 FAD-binding" evidence="15">
    <location>
        <begin position="42"/>
        <end position="409"/>
    </location>
</feature>
<dbReference type="PANTHER" id="PTHR42716:SF2">
    <property type="entry name" value="L-ASPARTATE OXIDASE, CHLOROPLASTIC"/>
    <property type="match status" value="1"/>
</dbReference>
<dbReference type="Gene3D" id="3.50.50.60">
    <property type="entry name" value="FAD/NAD(P)-binding domain"/>
    <property type="match status" value="1"/>
</dbReference>
<comment type="pathway">
    <text evidence="2 13">Cofactor biosynthesis; NAD(+) biosynthesis; iminoaspartate from L-aspartate (oxidase route): step 1/1.</text>
</comment>
<dbReference type="InterPro" id="IPR005288">
    <property type="entry name" value="NadB"/>
</dbReference>
<dbReference type="SUPFAM" id="SSF51905">
    <property type="entry name" value="FAD/NAD(P)-binding domain"/>
    <property type="match status" value="1"/>
</dbReference>
<keyword evidence="7 13" id="KW-0662">Pyridine nucleotide biosynthesis</keyword>
<dbReference type="GO" id="GO:0034628">
    <property type="term" value="P:'de novo' NAD+ biosynthetic process from L-aspartate"/>
    <property type="evidence" value="ECO:0007669"/>
    <property type="project" value="TreeGrafter"/>
</dbReference>
<evidence type="ECO:0000259" key="16">
    <source>
        <dbReference type="Pfam" id="PF02910"/>
    </source>
</evidence>
<evidence type="ECO:0000256" key="2">
    <source>
        <dbReference type="ARBA" id="ARBA00004950"/>
    </source>
</evidence>
<evidence type="ECO:0000256" key="12">
    <source>
        <dbReference type="NCBIfam" id="TIGR00551"/>
    </source>
</evidence>
<feature type="domain" description="Fumarate reductase/succinate dehydrogenase flavoprotein-like C-terminal" evidence="16">
    <location>
        <begin position="481"/>
        <end position="527"/>
    </location>
</feature>
<name>A0A4R0IP77_9ACTN</name>
<dbReference type="UniPathway" id="UPA00253">
    <property type="reaction ID" value="UER00326"/>
</dbReference>
<evidence type="ECO:0000256" key="3">
    <source>
        <dbReference type="ARBA" id="ARBA00008562"/>
    </source>
</evidence>
<dbReference type="InterPro" id="IPR037099">
    <property type="entry name" value="Fum_R/Succ_DH_flav-like_C_sf"/>
</dbReference>
<evidence type="ECO:0000256" key="1">
    <source>
        <dbReference type="ARBA" id="ARBA00001974"/>
    </source>
</evidence>
<comment type="catalytic activity">
    <reaction evidence="11">
        <text>L-aspartate + O2 = iminosuccinate + H2O2</text>
        <dbReference type="Rhea" id="RHEA:25876"/>
        <dbReference type="ChEBI" id="CHEBI:15379"/>
        <dbReference type="ChEBI" id="CHEBI:16240"/>
        <dbReference type="ChEBI" id="CHEBI:29991"/>
        <dbReference type="ChEBI" id="CHEBI:77875"/>
        <dbReference type="EC" id="1.4.3.16"/>
    </reaction>
    <physiologicalReaction direction="left-to-right" evidence="11">
        <dbReference type="Rhea" id="RHEA:25877"/>
    </physiologicalReaction>
</comment>
<gene>
    <name evidence="17" type="primary">nadB</name>
    <name evidence="17" type="ORF">E0H50_24050</name>
</gene>
<dbReference type="PANTHER" id="PTHR42716">
    <property type="entry name" value="L-ASPARTATE OXIDASE"/>
    <property type="match status" value="1"/>
</dbReference>
<dbReference type="OrthoDB" id="9805351at2"/>
<dbReference type="InterPro" id="IPR036188">
    <property type="entry name" value="FAD/NAD-bd_sf"/>
</dbReference>
<comment type="subcellular location">
    <subcellularLocation>
        <location evidence="13">Cytoplasm</location>
    </subcellularLocation>
</comment>
<dbReference type="Gene3D" id="3.90.700.10">
    <property type="entry name" value="Succinate dehydrogenase/fumarate reductase flavoprotein, catalytic domain"/>
    <property type="match status" value="1"/>
</dbReference>
<keyword evidence="18" id="KW-1185">Reference proteome</keyword>
<proteinExistence type="inferred from homology"/>
<dbReference type="SUPFAM" id="SSF46977">
    <property type="entry name" value="Succinate dehydrogenase/fumarate reductase flavoprotein C-terminal domain"/>
    <property type="match status" value="1"/>
</dbReference>
<evidence type="ECO:0000313" key="18">
    <source>
        <dbReference type="Proteomes" id="UP000292695"/>
    </source>
</evidence>
<dbReference type="EC" id="1.4.3.16" evidence="4 12"/>
<dbReference type="Proteomes" id="UP000292695">
    <property type="component" value="Unassembled WGS sequence"/>
</dbReference>
<dbReference type="SUPFAM" id="SSF56425">
    <property type="entry name" value="Succinate dehydrogenase/fumarate reductase flavoprotein, catalytic domain"/>
    <property type="match status" value="1"/>
</dbReference>
<dbReference type="EMBL" id="SJKA01000008">
    <property type="protein sequence ID" value="TCC30485.1"/>
    <property type="molecule type" value="Genomic_DNA"/>
</dbReference>
<keyword evidence="9 13" id="KW-0560">Oxidoreductase</keyword>
<evidence type="ECO:0000256" key="14">
    <source>
        <dbReference type="SAM" id="MobiDB-lite"/>
    </source>
</evidence>
<dbReference type="Pfam" id="PF00890">
    <property type="entry name" value="FAD_binding_2"/>
    <property type="match status" value="1"/>
</dbReference>
<dbReference type="InterPro" id="IPR027477">
    <property type="entry name" value="Succ_DH/fumarate_Rdtase_cat_sf"/>
</dbReference>
<reference evidence="17 18" key="1">
    <citation type="submission" date="2019-02" db="EMBL/GenBank/DDBJ databases">
        <title>Kribbella capetownensis sp. nov. and Kribbella speibonae sp. nov., isolated from soil.</title>
        <authorList>
            <person name="Curtis S.M."/>
            <person name="Norton I."/>
            <person name="Everest G.J."/>
            <person name="Meyers P.R."/>
        </authorList>
    </citation>
    <scope>NUCLEOTIDE SEQUENCE [LARGE SCALE GENOMIC DNA]</scope>
    <source>
        <strain evidence="17 18">DSM 27082</strain>
    </source>
</reference>
<keyword evidence="8 13" id="KW-0274">FAD</keyword>
<comment type="cofactor">
    <cofactor evidence="1 13">
        <name>FAD</name>
        <dbReference type="ChEBI" id="CHEBI:57692"/>
    </cofactor>
</comment>
<sequence>MPPRGPRRGPRAFRRGRTGPAVGRADGCHRQARWCSVRRSADVVVIGTGVAGLSTALGLAATRNVLLVSAGSGSTPWAQGGIAAAYGDDDPLDHAHDTEIAGAGFCDPRNVRALVEEGPQRLAELIALGARFDRNADGSLSRTLEGGHDRHRVVHAGGDASGAEVHRALHEAVQLAGVRTVTGRVVGLVKSGSGHVTGVLLEKGRDVNQIDARAVVLATGGIGNAYLASTNPSSVRGDGIALALQAGASLVDMEFVQFHPTALFTGETTGQLPLVTEAVRGEGGVLRDLRGRRIMPDIHPRADLAPRDVVARAIEATMRRDGCEYVWLDARSIPEDTIRRRFPTVLASCRRIGVDMLREPIPVAPAEHFLCGGIRTNRDGATDVPGLYAVGEAAGGGVHGANRLASNSLLEGLVFGRRVATALTLDLPATSYGEPTRLTLGQDREPDKIRAFLTEYAGIRRDGAGLQTAADQLDSAGDGPLATVARTVVAAALTREDSRGCHWRSDHPLTDDRWNRHVVIRLDEDGRPAVREPLHSTAGLLVGRS</sequence>
<dbReference type="PRINTS" id="PR00368">
    <property type="entry name" value="FADPNR"/>
</dbReference>
<evidence type="ECO:0000256" key="13">
    <source>
        <dbReference type="RuleBase" id="RU362049"/>
    </source>
</evidence>
<keyword evidence="6 13" id="KW-0285">Flavoprotein</keyword>
<accession>A0A4R0IP77</accession>
<organism evidence="17 18">
    <name type="scientific">Kribbella sindirgiensis</name>
    <dbReference type="NCBI Taxonomy" id="1124744"/>
    <lineage>
        <taxon>Bacteria</taxon>
        <taxon>Bacillati</taxon>
        <taxon>Actinomycetota</taxon>
        <taxon>Actinomycetes</taxon>
        <taxon>Propionibacteriales</taxon>
        <taxon>Kribbellaceae</taxon>
        <taxon>Kribbella</taxon>
    </lineage>
</organism>
<dbReference type="InterPro" id="IPR015939">
    <property type="entry name" value="Fum_Rdtase/Succ_DH_flav-like_C"/>
</dbReference>
<evidence type="ECO:0000256" key="8">
    <source>
        <dbReference type="ARBA" id="ARBA00022827"/>
    </source>
</evidence>
<evidence type="ECO:0000256" key="11">
    <source>
        <dbReference type="ARBA" id="ARBA00048305"/>
    </source>
</evidence>
<evidence type="ECO:0000256" key="10">
    <source>
        <dbReference type="ARBA" id="ARBA00029426"/>
    </source>
</evidence>
<evidence type="ECO:0000256" key="9">
    <source>
        <dbReference type="ARBA" id="ARBA00023002"/>
    </source>
</evidence>
<evidence type="ECO:0000256" key="5">
    <source>
        <dbReference type="ARBA" id="ARBA00021901"/>
    </source>
</evidence>
<evidence type="ECO:0000313" key="17">
    <source>
        <dbReference type="EMBL" id="TCC30485.1"/>
    </source>
</evidence>
<dbReference type="Pfam" id="PF02910">
    <property type="entry name" value="Succ_DH_flav_C"/>
    <property type="match status" value="1"/>
</dbReference>
<feature type="region of interest" description="Disordered" evidence="14">
    <location>
        <begin position="1"/>
        <end position="25"/>
    </location>
</feature>
<evidence type="ECO:0000256" key="6">
    <source>
        <dbReference type="ARBA" id="ARBA00022630"/>
    </source>
</evidence>